<dbReference type="Pfam" id="PF00126">
    <property type="entry name" value="HTH_1"/>
    <property type="match status" value="1"/>
</dbReference>
<dbReference type="SUPFAM" id="SSF46785">
    <property type="entry name" value="Winged helix' DNA-binding domain"/>
    <property type="match status" value="1"/>
</dbReference>
<keyword evidence="4" id="KW-0804">Transcription</keyword>
<evidence type="ECO:0000256" key="4">
    <source>
        <dbReference type="ARBA" id="ARBA00023163"/>
    </source>
</evidence>
<evidence type="ECO:0000313" key="7">
    <source>
        <dbReference type="Proteomes" id="UP000032025"/>
    </source>
</evidence>
<dbReference type="InterPro" id="IPR036390">
    <property type="entry name" value="WH_DNA-bd_sf"/>
</dbReference>
<protein>
    <submittedName>
        <fullName evidence="6">DNA, contig: SP613</fullName>
    </submittedName>
</protein>
<keyword evidence="2" id="KW-0805">Transcription regulation</keyword>
<evidence type="ECO:0000256" key="3">
    <source>
        <dbReference type="ARBA" id="ARBA00023125"/>
    </source>
</evidence>
<feature type="domain" description="HTH lysR-type" evidence="5">
    <location>
        <begin position="20"/>
        <end position="77"/>
    </location>
</feature>
<sequence length="318" mass="33871">MRPALCQLDGSGYLSRMATIDLNLLTALDVLLAERSVTSAAKRLGLSPSATSRTLARLRTATGDPLLVQAGRSLVPTPYAEQLAGRVHMLAQEARAVLTPVAGQIDPQSLERTFTIRANEGFVALFAPAIIAGIVEEAPGVRLRFVPKPDKQATPLRDGTVDLEIGTAGISAPEVRSLLVFRDRFMGAVRLDHPLLKGPVTPPLYAACGHVVASRRGVGKGPVDDALAALGLKREIIAVVPSFLDALNIARRSDLVALVPRSCIGAGHMEGQQGLQGFDLPVPTPELAISAMWHPRLDADPGHRWLRQKLVAICRAAT</sequence>
<dbReference type="PANTHER" id="PTHR30118">
    <property type="entry name" value="HTH-TYPE TRANSCRIPTIONAL REGULATOR LEUO-RELATED"/>
    <property type="match status" value="1"/>
</dbReference>
<dbReference type="Gene3D" id="1.10.10.10">
    <property type="entry name" value="Winged helix-like DNA-binding domain superfamily/Winged helix DNA-binding domain"/>
    <property type="match status" value="1"/>
</dbReference>
<name>A0A0C9MPY6_SPHPI</name>
<evidence type="ECO:0000313" key="6">
    <source>
        <dbReference type="EMBL" id="GAN12791.1"/>
    </source>
</evidence>
<dbReference type="EMBL" id="BBJS01000013">
    <property type="protein sequence ID" value="GAN12791.1"/>
    <property type="molecule type" value="Genomic_DNA"/>
</dbReference>
<dbReference type="GO" id="GO:0003700">
    <property type="term" value="F:DNA-binding transcription factor activity"/>
    <property type="evidence" value="ECO:0007669"/>
    <property type="project" value="InterPro"/>
</dbReference>
<organism evidence="6 7">
    <name type="scientific">Sphingomonas paucimobilis NBRC 13935</name>
    <dbReference type="NCBI Taxonomy" id="1219050"/>
    <lineage>
        <taxon>Bacteria</taxon>
        <taxon>Pseudomonadati</taxon>
        <taxon>Pseudomonadota</taxon>
        <taxon>Alphaproteobacteria</taxon>
        <taxon>Sphingomonadales</taxon>
        <taxon>Sphingomonadaceae</taxon>
        <taxon>Sphingomonas</taxon>
    </lineage>
</organism>
<dbReference type="Proteomes" id="UP000032025">
    <property type="component" value="Unassembled WGS sequence"/>
</dbReference>
<dbReference type="SUPFAM" id="SSF53850">
    <property type="entry name" value="Periplasmic binding protein-like II"/>
    <property type="match status" value="1"/>
</dbReference>
<keyword evidence="3" id="KW-0238">DNA-binding</keyword>
<dbReference type="PANTHER" id="PTHR30118:SF15">
    <property type="entry name" value="TRANSCRIPTIONAL REGULATORY PROTEIN"/>
    <property type="match status" value="1"/>
</dbReference>
<evidence type="ECO:0000256" key="1">
    <source>
        <dbReference type="ARBA" id="ARBA00009437"/>
    </source>
</evidence>
<evidence type="ECO:0000256" key="2">
    <source>
        <dbReference type="ARBA" id="ARBA00023015"/>
    </source>
</evidence>
<keyword evidence="7" id="KW-1185">Reference proteome</keyword>
<comment type="caution">
    <text evidence="6">The sequence shown here is derived from an EMBL/GenBank/DDBJ whole genome shotgun (WGS) entry which is preliminary data.</text>
</comment>
<dbReference type="InterPro" id="IPR036388">
    <property type="entry name" value="WH-like_DNA-bd_sf"/>
</dbReference>
<comment type="similarity">
    <text evidence="1">Belongs to the LysR transcriptional regulatory family.</text>
</comment>
<dbReference type="InterPro" id="IPR000847">
    <property type="entry name" value="LysR_HTH_N"/>
</dbReference>
<evidence type="ECO:0000259" key="5">
    <source>
        <dbReference type="PROSITE" id="PS50931"/>
    </source>
</evidence>
<reference evidence="6 7" key="1">
    <citation type="submission" date="2014-08" db="EMBL/GenBank/DDBJ databases">
        <title>Whole genome shotgun sequence of Sphingomonas paucimobilis NBRC 13935.</title>
        <authorList>
            <person name="Hosoyama A."/>
            <person name="Hashimoto M."/>
            <person name="Hosoyama Y."/>
            <person name="Noguchi M."/>
            <person name="Uohara A."/>
            <person name="Ohji S."/>
            <person name="Katano-Makiyama Y."/>
            <person name="Ichikawa N."/>
            <person name="Kimura A."/>
            <person name="Yamazoe A."/>
            <person name="Fujita N."/>
        </authorList>
    </citation>
    <scope>NUCLEOTIDE SEQUENCE [LARGE SCALE GENOMIC DNA]</scope>
    <source>
        <strain evidence="6 7">NBRC 13935</strain>
    </source>
</reference>
<dbReference type="Pfam" id="PF03466">
    <property type="entry name" value="LysR_substrate"/>
    <property type="match status" value="1"/>
</dbReference>
<gene>
    <name evidence="6" type="ORF">SP6_13_00430</name>
</gene>
<proteinExistence type="inferred from homology"/>
<dbReference type="PROSITE" id="PS50931">
    <property type="entry name" value="HTH_LYSR"/>
    <property type="match status" value="1"/>
</dbReference>
<dbReference type="InterPro" id="IPR050389">
    <property type="entry name" value="LysR-type_TF"/>
</dbReference>
<dbReference type="InterPro" id="IPR005119">
    <property type="entry name" value="LysR_subst-bd"/>
</dbReference>
<dbReference type="AlphaFoldDB" id="A0A0C9MPY6"/>
<dbReference type="Gene3D" id="3.40.190.10">
    <property type="entry name" value="Periplasmic binding protein-like II"/>
    <property type="match status" value="2"/>
</dbReference>
<dbReference type="GO" id="GO:0003677">
    <property type="term" value="F:DNA binding"/>
    <property type="evidence" value="ECO:0007669"/>
    <property type="project" value="UniProtKB-KW"/>
</dbReference>
<accession>A0A0C9MPY6</accession>
<dbReference type="CDD" id="cd08460">
    <property type="entry name" value="PBP2_DntR_like_1"/>
    <property type="match status" value="1"/>
</dbReference>